<dbReference type="STRING" id="137658.SAMN05216186_13537"/>
<dbReference type="InterPro" id="IPR034660">
    <property type="entry name" value="DinB/YfiT-like"/>
</dbReference>
<dbReference type="SUPFAM" id="SSF109854">
    <property type="entry name" value="DinB/YfiT-like putative metalloenzymes"/>
    <property type="match status" value="1"/>
</dbReference>
<evidence type="ECO:0008006" key="3">
    <source>
        <dbReference type="Google" id="ProtNLM"/>
    </source>
</evidence>
<protein>
    <recommendedName>
        <fullName evidence="3">DUF1993 domain-containing protein</fullName>
    </recommendedName>
</protein>
<gene>
    <name evidence="1" type="ORF">SAMN05216186_13537</name>
</gene>
<sequence length="169" mass="18548">MPLSMYQASIPVFQRMLGNLAQILDKAVAYAEAKKIDPNVLINARLAPDMLPLARQVQIATDTAKGCAARLAGVENPSYPDTETTFAELQARLDKTQSFLKSVTAEQIDGSEGKPITLTFPSIELKFDGQNYLLAFALPNFMFHVTTAYAILRHNGLDIGKMDFLGRPS</sequence>
<reference evidence="1 2" key="1">
    <citation type="submission" date="2016-10" db="EMBL/GenBank/DDBJ databases">
        <authorList>
            <person name="de Groot N.N."/>
        </authorList>
    </citation>
    <scope>NUCLEOTIDE SEQUENCE [LARGE SCALE GENOMIC DNA]</scope>
    <source>
        <strain evidence="1 2">JCM 21544</strain>
    </source>
</reference>
<evidence type="ECO:0000313" key="1">
    <source>
        <dbReference type="EMBL" id="SDL92143.1"/>
    </source>
</evidence>
<keyword evidence="2" id="KW-1185">Reference proteome</keyword>
<dbReference type="AlphaFoldDB" id="A0A1G9P0Q8"/>
<proteinExistence type="predicted"/>
<dbReference type="Gene3D" id="1.20.120.450">
    <property type="entry name" value="dinb family like domain"/>
    <property type="match status" value="1"/>
</dbReference>
<name>A0A1G9P0Q8_9PSED</name>
<dbReference type="Pfam" id="PF09351">
    <property type="entry name" value="DUF1993"/>
    <property type="match status" value="1"/>
</dbReference>
<dbReference type="PANTHER" id="PTHR36922">
    <property type="entry name" value="BLL2446 PROTEIN"/>
    <property type="match status" value="1"/>
</dbReference>
<dbReference type="Proteomes" id="UP000198706">
    <property type="component" value="Unassembled WGS sequence"/>
</dbReference>
<dbReference type="EMBL" id="FNFD01000035">
    <property type="protein sequence ID" value="SDL92143.1"/>
    <property type="molecule type" value="Genomic_DNA"/>
</dbReference>
<dbReference type="PANTHER" id="PTHR36922:SF1">
    <property type="entry name" value="DUF1993 DOMAIN-CONTAINING PROTEIN"/>
    <property type="match status" value="1"/>
</dbReference>
<evidence type="ECO:0000313" key="2">
    <source>
        <dbReference type="Proteomes" id="UP000198706"/>
    </source>
</evidence>
<dbReference type="InterPro" id="IPR018531">
    <property type="entry name" value="DUF1993"/>
</dbReference>
<dbReference type="RefSeq" id="WP_084338453.1">
    <property type="nucleotide sequence ID" value="NZ_FNFD01000035.1"/>
</dbReference>
<accession>A0A1G9P0Q8</accession>
<organism evidence="1 2">
    <name type="scientific">Pseudomonas indica</name>
    <dbReference type="NCBI Taxonomy" id="137658"/>
    <lineage>
        <taxon>Bacteria</taxon>
        <taxon>Pseudomonadati</taxon>
        <taxon>Pseudomonadota</taxon>
        <taxon>Gammaproteobacteria</taxon>
        <taxon>Pseudomonadales</taxon>
        <taxon>Pseudomonadaceae</taxon>
        <taxon>Pseudomonas</taxon>
    </lineage>
</organism>